<dbReference type="SMART" id="SM01245">
    <property type="entry name" value="Jag_N"/>
    <property type="match status" value="1"/>
</dbReference>
<dbReference type="EMBL" id="JAULJQ010000003">
    <property type="protein sequence ID" value="MDO2409183.1"/>
    <property type="molecule type" value="Genomic_DNA"/>
</dbReference>
<dbReference type="RefSeq" id="WP_302244022.1">
    <property type="nucleotide sequence ID" value="NZ_JAULJQ010000003.1"/>
</dbReference>
<dbReference type="InterPro" id="IPR039247">
    <property type="entry name" value="KhpB"/>
</dbReference>
<evidence type="ECO:0000259" key="2">
    <source>
        <dbReference type="SMART" id="SM01245"/>
    </source>
</evidence>
<feature type="compositionally biased region" description="Basic and acidic residues" evidence="1">
    <location>
        <begin position="100"/>
        <end position="110"/>
    </location>
</feature>
<organism evidence="3 4">
    <name type="scientific">Campylobacter magnus</name>
    <dbReference type="NCBI Taxonomy" id="3026462"/>
    <lineage>
        <taxon>Bacteria</taxon>
        <taxon>Pseudomonadati</taxon>
        <taxon>Campylobacterota</taxon>
        <taxon>Epsilonproteobacteria</taxon>
        <taxon>Campylobacterales</taxon>
        <taxon>Campylobacteraceae</taxon>
        <taxon>Campylobacter</taxon>
    </lineage>
</organism>
<comment type="caution">
    <text evidence="3">The sequence shown here is derived from an EMBL/GenBank/DDBJ whole genome shotgun (WGS) entry which is preliminary data.</text>
</comment>
<dbReference type="Gene3D" id="3.30.30.80">
    <property type="entry name" value="probable RNA-binding protein from clostridium symbiosum atcc 14940"/>
    <property type="match status" value="1"/>
</dbReference>
<protein>
    <submittedName>
        <fullName evidence="3">Jag N-terminal domain-containing protein</fullName>
    </submittedName>
</protein>
<dbReference type="Pfam" id="PF14804">
    <property type="entry name" value="Jag_N"/>
    <property type="match status" value="1"/>
</dbReference>
<dbReference type="PANTHER" id="PTHR35800:SF1">
    <property type="entry name" value="RNA-BINDING PROTEIN KHPB"/>
    <property type="match status" value="1"/>
</dbReference>
<sequence length="308" mass="35140">MRIQAYSLSEAYLKASVELGVSAADVNVEIITKPSAGFLGFFKKLGEFEVSTTKRKVKDFKKPAKEDFNESRFETKAQSPVPKPEIKSQSAFKPEPNSFESKENLEFPSKKPERSNVFKAYDNIIDNFNASNENKPEETKEMAFVKKAENKQGGELNTDILNEIESGLKTLFGASDFKIHIEEVSKYDENSVYIKLDGEDCALLIGKEGYRYKALSSLLYNWINSKYNLNVRLEIAEFLKNQEAGMRVYLEGIIRRVEETGHANTKPLDGVLIKIALEQLRERFKDKYVGIKNSEEGKYIIINDFHSR</sequence>
<dbReference type="Proteomes" id="UP001171111">
    <property type="component" value="Unassembled WGS sequence"/>
</dbReference>
<keyword evidence="4" id="KW-1185">Reference proteome</keyword>
<dbReference type="InterPro" id="IPR015946">
    <property type="entry name" value="KH_dom-like_a/b"/>
</dbReference>
<gene>
    <name evidence="3" type="ORF">Q2362_03590</name>
</gene>
<accession>A0ABT8T8W9</accession>
<feature type="domain" description="RNA-binding protein KhpB N-terminal" evidence="2">
    <location>
        <begin position="2"/>
        <end position="53"/>
    </location>
</feature>
<dbReference type="PANTHER" id="PTHR35800">
    <property type="entry name" value="PROTEIN JAG"/>
    <property type="match status" value="1"/>
</dbReference>
<dbReference type="InterPro" id="IPR040977">
    <property type="entry name" value="HP1451_C"/>
</dbReference>
<dbReference type="Gene3D" id="3.30.300.20">
    <property type="match status" value="1"/>
</dbReference>
<dbReference type="Pfam" id="PF18472">
    <property type="entry name" value="HP1451_C"/>
    <property type="match status" value="1"/>
</dbReference>
<dbReference type="Gene3D" id="3.30.1370.180">
    <property type="match status" value="1"/>
</dbReference>
<name>A0ABT8T8W9_9BACT</name>
<dbReference type="InterPro" id="IPR032782">
    <property type="entry name" value="KhpB_N"/>
</dbReference>
<reference evidence="3 4" key="1">
    <citation type="submission" date="2023-06" db="EMBL/GenBank/DDBJ databases">
        <title>Campylobacter magnum sp. nov., isolated from cecal contents of domestic pigs (Sus scrofa domesticus).</title>
        <authorList>
            <person name="Papic B."/>
            <person name="Gruntar I."/>
        </authorList>
    </citation>
    <scope>NUCLEOTIDE SEQUENCE [LARGE SCALE GENOMIC DNA]</scope>
    <source>
        <strain evidence="4">34484-21</strain>
    </source>
</reference>
<proteinExistence type="predicted"/>
<feature type="region of interest" description="Disordered" evidence="1">
    <location>
        <begin position="68"/>
        <end position="110"/>
    </location>
</feature>
<evidence type="ECO:0000313" key="4">
    <source>
        <dbReference type="Proteomes" id="UP001171111"/>
    </source>
</evidence>
<evidence type="ECO:0000313" key="3">
    <source>
        <dbReference type="EMBL" id="MDO2409183.1"/>
    </source>
</evidence>
<dbReference type="InterPro" id="IPR038247">
    <property type="entry name" value="Jag_N_dom_sf"/>
</dbReference>
<evidence type="ECO:0000256" key="1">
    <source>
        <dbReference type="SAM" id="MobiDB-lite"/>
    </source>
</evidence>